<dbReference type="GeneTree" id="ENSGT00660000096658"/>
<feature type="compositionally biased region" description="Basic residues" evidence="3">
    <location>
        <begin position="39"/>
        <end position="51"/>
    </location>
</feature>
<evidence type="ECO:0000256" key="3">
    <source>
        <dbReference type="SAM" id="MobiDB-lite"/>
    </source>
</evidence>
<keyword evidence="2" id="KW-0597">Phosphoprotein</keyword>
<dbReference type="InterPro" id="IPR032732">
    <property type="entry name" value="SPATA6_N"/>
</dbReference>
<comment type="similarity">
    <text evidence="1">Belongs to the SPATA6 family.</text>
</comment>
<organism evidence="5 6">
    <name type="scientific">Ciona savignyi</name>
    <name type="common">Pacific transparent sea squirt</name>
    <dbReference type="NCBI Taxonomy" id="51511"/>
    <lineage>
        <taxon>Eukaryota</taxon>
        <taxon>Metazoa</taxon>
        <taxon>Chordata</taxon>
        <taxon>Tunicata</taxon>
        <taxon>Ascidiacea</taxon>
        <taxon>Phlebobranchia</taxon>
        <taxon>Cionidae</taxon>
        <taxon>Ciona</taxon>
    </lineage>
</organism>
<name>H2YX02_CIOSA</name>
<evidence type="ECO:0000259" key="4">
    <source>
        <dbReference type="Pfam" id="PF14909"/>
    </source>
</evidence>
<dbReference type="GO" id="GO:0120212">
    <property type="term" value="C:sperm head-tail coupling apparatus"/>
    <property type="evidence" value="ECO:0007669"/>
    <property type="project" value="InterPro"/>
</dbReference>
<sequence>DREVLLQRSYSFPGIAPKLEFSSRTIIKEVTSVSSHSSSSKKREKKNHRSSIAREESVQPNSYSTFEHPVEASTPHSTSRPSSNKKDVKCSTRQGRTRSSSLCQRAVSASSRGYQQSTISSRARSPSPYTRRRMAQLSMNDPFESTISARPYKTELEERPEFVIRKAAEDSLAKPAPPLPAVTPSPVRTTSPRSKSPTR</sequence>
<dbReference type="Pfam" id="PF14909">
    <property type="entry name" value="SPATA6"/>
    <property type="match status" value="1"/>
</dbReference>
<feature type="domain" description="Spermatogenesis-associated protein 6 N-terminal" evidence="4">
    <location>
        <begin position="1"/>
        <end position="27"/>
    </location>
</feature>
<protein>
    <recommendedName>
        <fullName evidence="4">Spermatogenesis-associated protein 6 N-terminal domain-containing protein</fullName>
    </recommendedName>
</protein>
<feature type="compositionally biased region" description="Polar residues" evidence="3">
    <location>
        <begin position="91"/>
        <end position="128"/>
    </location>
</feature>
<evidence type="ECO:0000256" key="2">
    <source>
        <dbReference type="ARBA" id="ARBA00022553"/>
    </source>
</evidence>
<feature type="region of interest" description="Disordered" evidence="3">
    <location>
        <begin position="167"/>
        <end position="199"/>
    </location>
</feature>
<dbReference type="Proteomes" id="UP000007875">
    <property type="component" value="Unassembled WGS sequence"/>
</dbReference>
<accession>H2YX02</accession>
<dbReference type="HOGENOM" id="CLU_1374984_0_0_1"/>
<evidence type="ECO:0000256" key="1">
    <source>
        <dbReference type="ARBA" id="ARBA00006215"/>
    </source>
</evidence>
<evidence type="ECO:0000313" key="5">
    <source>
        <dbReference type="Ensembl" id="ENSCSAVP00000009863.1"/>
    </source>
</evidence>
<reference evidence="6" key="1">
    <citation type="submission" date="2003-08" db="EMBL/GenBank/DDBJ databases">
        <authorList>
            <person name="Birren B."/>
            <person name="Nusbaum C."/>
            <person name="Abebe A."/>
            <person name="Abouelleil A."/>
            <person name="Adekoya E."/>
            <person name="Ait-zahra M."/>
            <person name="Allen N."/>
            <person name="Allen T."/>
            <person name="An P."/>
            <person name="Anderson M."/>
            <person name="Anderson S."/>
            <person name="Arachchi H."/>
            <person name="Armbruster J."/>
            <person name="Bachantsang P."/>
            <person name="Baldwin J."/>
            <person name="Barry A."/>
            <person name="Bayul T."/>
            <person name="Blitshsteyn B."/>
            <person name="Bloom T."/>
            <person name="Blye J."/>
            <person name="Boguslavskiy L."/>
            <person name="Borowsky M."/>
            <person name="Boukhgalter B."/>
            <person name="Brunache A."/>
            <person name="Butler J."/>
            <person name="Calixte N."/>
            <person name="Calvo S."/>
            <person name="Camarata J."/>
            <person name="Campo K."/>
            <person name="Chang J."/>
            <person name="Cheshatsang Y."/>
            <person name="Citroen M."/>
            <person name="Collymore A."/>
            <person name="Considine T."/>
            <person name="Cook A."/>
            <person name="Cooke P."/>
            <person name="Corum B."/>
            <person name="Cuomo C."/>
            <person name="David R."/>
            <person name="Dawoe T."/>
            <person name="Degray S."/>
            <person name="Dodge S."/>
            <person name="Dooley K."/>
            <person name="Dorje P."/>
            <person name="Dorjee K."/>
            <person name="Dorris L."/>
            <person name="Duffey N."/>
            <person name="Dupes A."/>
            <person name="Elkins T."/>
            <person name="Engels R."/>
            <person name="Erickson J."/>
            <person name="Farina A."/>
            <person name="Faro S."/>
            <person name="Ferreira P."/>
            <person name="Fischer H."/>
            <person name="Fitzgerald M."/>
            <person name="Foley K."/>
            <person name="Gage D."/>
            <person name="Galagan J."/>
            <person name="Gearin G."/>
            <person name="Gnerre S."/>
            <person name="Gnirke A."/>
            <person name="Goyette A."/>
            <person name="Graham J."/>
            <person name="Grandbois E."/>
            <person name="Gyaltsen K."/>
            <person name="Hafez N."/>
            <person name="Hagopian D."/>
            <person name="Hagos B."/>
            <person name="Hall J."/>
            <person name="Hatcher B."/>
            <person name="Heller A."/>
            <person name="Higgins H."/>
            <person name="Honan T."/>
            <person name="Horn A."/>
            <person name="Houde N."/>
            <person name="Hughes L."/>
            <person name="Hulme W."/>
            <person name="Husby E."/>
            <person name="Iliev I."/>
            <person name="Jaffe D."/>
            <person name="Jones C."/>
            <person name="Kamal M."/>
            <person name="Kamat A."/>
            <person name="Kamvysselis M."/>
            <person name="Karlsson E."/>
            <person name="Kells C."/>
            <person name="Kieu A."/>
            <person name="Kisner P."/>
            <person name="Kodira C."/>
            <person name="Kulbokas E."/>
            <person name="Labutti K."/>
            <person name="Lama D."/>
            <person name="Landers T."/>
            <person name="Leger J."/>
            <person name="Levine S."/>
            <person name="Lewis D."/>
            <person name="Lewis T."/>
            <person name="Lindblad-toh K."/>
            <person name="Liu X."/>
            <person name="Lokyitsang T."/>
            <person name="Lokyitsang Y."/>
            <person name="Lucien O."/>
            <person name="Lui A."/>
            <person name="Ma L.J."/>
            <person name="Mabbitt R."/>
            <person name="Macdonald J."/>
            <person name="Maclean C."/>
            <person name="Major J."/>
            <person name="Manning J."/>
            <person name="Marabella R."/>
            <person name="Maru K."/>
            <person name="Matthews C."/>
            <person name="Mauceli E."/>
            <person name="Mccarthy M."/>
            <person name="Mcdonough S."/>
            <person name="Mcghee T."/>
            <person name="Meldrim J."/>
            <person name="Meneus L."/>
            <person name="Mesirov J."/>
            <person name="Mihalev A."/>
            <person name="Mihova T."/>
            <person name="Mikkelsen T."/>
            <person name="Mlenga V."/>
            <person name="Moru K."/>
            <person name="Mozes J."/>
            <person name="Mulrain L."/>
            <person name="Munson G."/>
            <person name="Naylor J."/>
            <person name="Newes C."/>
            <person name="Nguyen C."/>
            <person name="Nguyen N."/>
            <person name="Nguyen T."/>
            <person name="Nicol R."/>
            <person name="Nielsen C."/>
            <person name="Nizzari M."/>
            <person name="Norbu C."/>
            <person name="Norbu N."/>
            <person name="O'donnell P."/>
            <person name="Okoawo O."/>
            <person name="O'leary S."/>
            <person name="Omotosho B."/>
            <person name="O'neill K."/>
            <person name="Osman S."/>
            <person name="Parker S."/>
            <person name="Perrin D."/>
            <person name="Phunkhang P."/>
            <person name="Piqani B."/>
            <person name="Purcell S."/>
            <person name="Rachupka T."/>
            <person name="Ramasamy U."/>
            <person name="Rameau R."/>
            <person name="Ray V."/>
            <person name="Raymond C."/>
            <person name="Retta R."/>
            <person name="Richardson S."/>
            <person name="Rise C."/>
            <person name="Rodriguez J."/>
            <person name="Rogers J."/>
            <person name="Rogov P."/>
            <person name="Rutman M."/>
            <person name="Schupbach R."/>
            <person name="Seaman C."/>
            <person name="Settipalli S."/>
            <person name="Sharpe T."/>
            <person name="Sheridan J."/>
            <person name="Sherpa N."/>
            <person name="Shi J."/>
            <person name="Smirnov S."/>
            <person name="Smith C."/>
            <person name="Sougnez C."/>
            <person name="Spencer B."/>
            <person name="Stalker J."/>
            <person name="Stange-thomann N."/>
            <person name="Stavropoulos S."/>
            <person name="Stetson K."/>
            <person name="Stone C."/>
            <person name="Stone S."/>
            <person name="Stubbs M."/>
            <person name="Talamas J."/>
            <person name="Tchuinga P."/>
            <person name="Tenzing P."/>
            <person name="Tesfaye S."/>
            <person name="Theodore J."/>
            <person name="Thoulutsang Y."/>
            <person name="Topham K."/>
            <person name="Towey S."/>
            <person name="Tsamla T."/>
            <person name="Tsomo N."/>
            <person name="Vallee D."/>
            <person name="Vassiliev H."/>
            <person name="Venkataraman V."/>
            <person name="Vinson J."/>
            <person name="Vo A."/>
            <person name="Wade C."/>
            <person name="Wang S."/>
            <person name="Wangchuk T."/>
            <person name="Wangdi T."/>
            <person name="Whittaker C."/>
            <person name="Wilkinson J."/>
            <person name="Wu Y."/>
            <person name="Wyman D."/>
            <person name="Yadav S."/>
            <person name="Yang S."/>
            <person name="Yang X."/>
            <person name="Yeager S."/>
            <person name="Yee E."/>
            <person name="Young G."/>
            <person name="Zainoun J."/>
            <person name="Zembeck L."/>
            <person name="Zimmer A."/>
            <person name="Zody M."/>
            <person name="Lander E."/>
        </authorList>
    </citation>
    <scope>NUCLEOTIDE SEQUENCE [LARGE SCALE GENOMIC DNA]</scope>
</reference>
<feature type="region of interest" description="Disordered" evidence="3">
    <location>
        <begin position="29"/>
        <end position="130"/>
    </location>
</feature>
<reference evidence="5" key="2">
    <citation type="submission" date="2025-08" db="UniProtKB">
        <authorList>
            <consortium name="Ensembl"/>
        </authorList>
    </citation>
    <scope>IDENTIFICATION</scope>
</reference>
<dbReference type="GO" id="GO:0007283">
    <property type="term" value="P:spermatogenesis"/>
    <property type="evidence" value="ECO:0007669"/>
    <property type="project" value="InterPro"/>
</dbReference>
<dbReference type="Ensembl" id="ENSCSAVT00000009981.1">
    <property type="protein sequence ID" value="ENSCSAVP00000009863.1"/>
    <property type="gene ID" value="ENSCSAVG00000005797.1"/>
</dbReference>
<dbReference type="GO" id="GO:0032027">
    <property type="term" value="F:myosin light chain binding"/>
    <property type="evidence" value="ECO:0007669"/>
    <property type="project" value="InterPro"/>
</dbReference>
<dbReference type="PANTHER" id="PTHR16435:SF6">
    <property type="entry name" value="IP09370P"/>
    <property type="match status" value="1"/>
</dbReference>
<evidence type="ECO:0000313" key="6">
    <source>
        <dbReference type="Proteomes" id="UP000007875"/>
    </source>
</evidence>
<dbReference type="PANTHER" id="PTHR16435">
    <property type="entry name" value="SPERMATOGENESIS-ASSOCIATED PROTEIN 6 SPATA6"/>
    <property type="match status" value="1"/>
</dbReference>
<reference evidence="5" key="3">
    <citation type="submission" date="2025-09" db="UniProtKB">
        <authorList>
            <consortium name="Ensembl"/>
        </authorList>
    </citation>
    <scope>IDENTIFICATION</scope>
</reference>
<dbReference type="InterPro" id="IPR042769">
    <property type="entry name" value="SPATA6_fam"/>
</dbReference>
<dbReference type="AlphaFoldDB" id="H2YX02"/>
<feature type="compositionally biased region" description="Low complexity" evidence="3">
    <location>
        <begin position="29"/>
        <end position="38"/>
    </location>
</feature>
<keyword evidence="6" id="KW-1185">Reference proteome</keyword>
<feature type="compositionally biased region" description="Polar residues" evidence="3">
    <location>
        <begin position="188"/>
        <end position="199"/>
    </location>
</feature>
<proteinExistence type="inferred from homology"/>